<feature type="region of interest" description="Disordered" evidence="1">
    <location>
        <begin position="846"/>
        <end position="897"/>
    </location>
</feature>
<feature type="region of interest" description="Disordered" evidence="1">
    <location>
        <begin position="750"/>
        <end position="825"/>
    </location>
</feature>
<feature type="compositionally biased region" description="Polar residues" evidence="1">
    <location>
        <begin position="203"/>
        <end position="219"/>
    </location>
</feature>
<feature type="compositionally biased region" description="Polar residues" evidence="1">
    <location>
        <begin position="945"/>
        <end position="954"/>
    </location>
</feature>
<feature type="compositionally biased region" description="Polar residues" evidence="1">
    <location>
        <begin position="1059"/>
        <end position="1076"/>
    </location>
</feature>
<feature type="compositionally biased region" description="Polar residues" evidence="1">
    <location>
        <begin position="522"/>
        <end position="540"/>
    </location>
</feature>
<name>A0A553PQZ7_TIGCA</name>
<evidence type="ECO:0000313" key="2">
    <source>
        <dbReference type="EMBL" id="TRY80109.1"/>
    </source>
</evidence>
<gene>
    <name evidence="2" type="ORF">TCAL_12338</name>
</gene>
<feature type="compositionally biased region" description="Basic residues" evidence="1">
    <location>
        <begin position="1224"/>
        <end position="1251"/>
    </location>
</feature>
<feature type="region of interest" description="Disordered" evidence="1">
    <location>
        <begin position="626"/>
        <end position="649"/>
    </location>
</feature>
<dbReference type="AlphaFoldDB" id="A0A553PQZ7"/>
<feature type="compositionally biased region" description="Polar residues" evidence="1">
    <location>
        <begin position="877"/>
        <end position="891"/>
    </location>
</feature>
<feature type="compositionally biased region" description="Basic and acidic residues" evidence="1">
    <location>
        <begin position="784"/>
        <end position="794"/>
    </location>
</feature>
<feature type="compositionally biased region" description="Low complexity" evidence="1">
    <location>
        <begin position="277"/>
        <end position="290"/>
    </location>
</feature>
<accession>A0A553PQZ7</accession>
<feature type="compositionally biased region" description="Basic and acidic residues" evidence="1">
    <location>
        <begin position="1174"/>
        <end position="1197"/>
    </location>
</feature>
<feature type="compositionally biased region" description="Acidic residues" evidence="1">
    <location>
        <begin position="557"/>
        <end position="595"/>
    </location>
</feature>
<feature type="compositionally biased region" description="Basic residues" evidence="1">
    <location>
        <begin position="935"/>
        <end position="944"/>
    </location>
</feature>
<feature type="compositionally biased region" description="Polar residues" evidence="1">
    <location>
        <begin position="62"/>
        <end position="81"/>
    </location>
</feature>
<protein>
    <submittedName>
        <fullName evidence="2">Uncharacterized protein</fullName>
    </submittedName>
</protein>
<proteinExistence type="predicted"/>
<keyword evidence="3" id="KW-1185">Reference proteome</keyword>
<evidence type="ECO:0000256" key="1">
    <source>
        <dbReference type="SAM" id="MobiDB-lite"/>
    </source>
</evidence>
<feature type="region of interest" description="Disordered" evidence="1">
    <location>
        <begin position="15"/>
        <end position="612"/>
    </location>
</feature>
<dbReference type="EMBL" id="VCGU01000002">
    <property type="protein sequence ID" value="TRY80109.1"/>
    <property type="molecule type" value="Genomic_DNA"/>
</dbReference>
<feature type="region of interest" description="Disordered" evidence="1">
    <location>
        <begin position="1059"/>
        <end position="1251"/>
    </location>
</feature>
<reference evidence="2 3" key="1">
    <citation type="journal article" date="2018" name="Nat. Ecol. Evol.">
        <title>Genomic signatures of mitonuclear coevolution across populations of Tigriopus californicus.</title>
        <authorList>
            <person name="Barreto F.S."/>
            <person name="Watson E.T."/>
            <person name="Lima T.G."/>
            <person name="Willett C.S."/>
            <person name="Edmands S."/>
            <person name="Li W."/>
            <person name="Burton R.S."/>
        </authorList>
    </citation>
    <scope>NUCLEOTIDE SEQUENCE [LARGE SCALE GENOMIC DNA]</scope>
    <source>
        <strain evidence="2 3">San Diego</strain>
    </source>
</reference>
<feature type="region of interest" description="Disordered" evidence="1">
    <location>
        <begin position="920"/>
        <end position="960"/>
    </location>
</feature>
<organism evidence="2 3">
    <name type="scientific">Tigriopus californicus</name>
    <name type="common">Marine copepod</name>
    <dbReference type="NCBI Taxonomy" id="6832"/>
    <lineage>
        <taxon>Eukaryota</taxon>
        <taxon>Metazoa</taxon>
        <taxon>Ecdysozoa</taxon>
        <taxon>Arthropoda</taxon>
        <taxon>Crustacea</taxon>
        <taxon>Multicrustacea</taxon>
        <taxon>Hexanauplia</taxon>
        <taxon>Copepoda</taxon>
        <taxon>Harpacticoida</taxon>
        <taxon>Harpacticidae</taxon>
        <taxon>Tigriopus</taxon>
    </lineage>
</organism>
<sequence length="1251" mass="137144">MPARTALLIAIGDVVETGPPTTRRASSASASSSTAKLKNGFRAGHSAGGSQHTPNRLRCHSETASEIQNSDDNLSTVSSLSDPDDDEVESGVQDGLSRALKMKTRGIGPKSRTRLLSVESESTSNNGLGLHPGDEMDQGGPLSPRTRSTTKQEKKLRVNAPEFDEEVSFSEAPSGLSEEDFGDSNPPGETNGHTLDDPEESDGNNASQETRLIPHNSSEGAKKQFLKSGSRQSGNNGQGQHARHNFLCRQQRPTTSSLDRVVCGSELGVETNDHLGSASSSSTSFSSLPSAGEKGHALQGSWELANRGVEDKKTKQRHKSASQETSPRVELHNGKHRRRRLVSSPGSNGVDPTHSDSLKSTSIIGTSTTSSVSSPTTTTTTISTTTTHISKRLLRVDVERLQVDNANHSKESDGESDGEPVDAVGQNEEEQQQQQQPGEVSQEDRRPRYRKSKRQAAALAAQQMSERDRNQDSPSPKRRRTELDKLLEAGSSSFHFETARQASCRENGLGPIHVDVTDHHSNSSTDESQNKPAKASTTLKISVKKTKTRVVEVHAETDEDNEDNEDDVEVEEEPVKEEEENEEEKEEEKEEELEEQTSRLQSKGGKKKRGHRRLLLTKEDLLDGPLHIAPKEDRKKKSGPLRRFSREPNVNDYLPRDLFESLDERLGRITSESVDVNGMSFSFEHTPFNEGWFQTYSRQDQGDEILFYPETHWFPLPYEMPISTFYTKKEGGTSGGGPLSGKAKRKILEESASGSITPDESPRKTTRKGSIVTAEPPPKSLRRSAMESRKKEARSSVSSSEGKKSGILARLGPKGAIPDGLGGNLNDAHRKSPRCHASTKALLTCASVPEGEEEPVDVGNPVPPSEDENPLIDECSNDSTFSHVSSATNQNRKFKSESSQEYKDLSLNIELFLKQDDASLAGQESDGDRPSSLTFKKKKRRSSGKHTNSASAQHSGEDPMDRIVAANVDPLLLDCLEDELPSVTIDEEIPGSEPLELLDNYETCDSMAQVCNSRWMRAMSIIPDPSPRKVFKTKRINSPPPVTVHRPELDDSSSEYATSVNEETGSVHSLESTTSSGRRKVKRKRNLTGFPNPKKRRKTPSLLNNVLTKRTIAASTSTKNEPPSGKAAKQSAPVPKGKAPMGTAKGLAQISDDESDVDADESGSDEEEDEDDKTQEVEGRSLRNVTRAEPKCYRDPDSDLDLGDDLKVPVRRKLKVPKTPSPKKVGKVTKKLKTPLKVPKKSSRHTRSKRK</sequence>
<feature type="compositionally biased region" description="Acidic residues" evidence="1">
    <location>
        <begin position="1151"/>
        <end position="1173"/>
    </location>
</feature>
<feature type="compositionally biased region" description="Polar residues" evidence="1">
    <location>
        <begin position="1101"/>
        <end position="1121"/>
    </location>
</feature>
<feature type="compositionally biased region" description="Low complexity" evidence="1">
    <location>
        <begin position="228"/>
        <end position="240"/>
    </location>
</feature>
<feature type="compositionally biased region" description="Low complexity" evidence="1">
    <location>
        <begin position="360"/>
        <end position="388"/>
    </location>
</feature>
<comment type="caution">
    <text evidence="2">The sequence shown here is derived from an EMBL/GenBank/DDBJ whole genome shotgun (WGS) entry which is preliminary data.</text>
</comment>
<feature type="region of interest" description="Disordered" evidence="1">
    <location>
        <begin position="1034"/>
        <end position="1053"/>
    </location>
</feature>
<evidence type="ECO:0000313" key="3">
    <source>
        <dbReference type="Proteomes" id="UP000318571"/>
    </source>
</evidence>
<dbReference type="Proteomes" id="UP000318571">
    <property type="component" value="Chromosome 6"/>
</dbReference>
<feature type="compositionally biased region" description="Basic and acidic residues" evidence="1">
    <location>
        <begin position="394"/>
        <end position="413"/>
    </location>
</feature>
<feature type="compositionally biased region" description="Basic residues" evidence="1">
    <location>
        <begin position="1077"/>
        <end position="1086"/>
    </location>
</feature>
<feature type="compositionally biased region" description="Low complexity" evidence="1">
    <location>
        <begin position="21"/>
        <end position="35"/>
    </location>
</feature>